<dbReference type="RefSeq" id="WP_142892216.1">
    <property type="nucleotide sequence ID" value="NZ_ML660161.1"/>
</dbReference>
<dbReference type="Proteomes" id="UP000315439">
    <property type="component" value="Unassembled WGS sequence"/>
</dbReference>
<gene>
    <name evidence="2" type="ORF">FLL46_04295</name>
</gene>
<evidence type="ECO:0008006" key="4">
    <source>
        <dbReference type="Google" id="ProtNLM"/>
    </source>
</evidence>
<comment type="caution">
    <text evidence="2">The sequence shown here is derived from an EMBL/GenBank/DDBJ whole genome shotgun (WGS) entry which is preliminary data.</text>
</comment>
<protein>
    <recommendedName>
        <fullName evidence="4">Secreted protein</fullName>
    </recommendedName>
</protein>
<dbReference type="EMBL" id="VIKS01000003">
    <property type="protein sequence ID" value="TQV88758.1"/>
    <property type="molecule type" value="Genomic_DNA"/>
</dbReference>
<proteinExistence type="predicted"/>
<keyword evidence="3" id="KW-1185">Reference proteome</keyword>
<keyword evidence="1" id="KW-0732">Signal</keyword>
<dbReference type="OrthoDB" id="1524207at2"/>
<feature type="signal peptide" evidence="1">
    <location>
        <begin position="1"/>
        <end position="18"/>
    </location>
</feature>
<evidence type="ECO:0000313" key="2">
    <source>
        <dbReference type="EMBL" id="TQV88758.1"/>
    </source>
</evidence>
<dbReference type="AlphaFoldDB" id="A0A545UH08"/>
<organism evidence="2 3">
    <name type="scientific">Aliikangiella coralliicola</name>
    <dbReference type="NCBI Taxonomy" id="2592383"/>
    <lineage>
        <taxon>Bacteria</taxon>
        <taxon>Pseudomonadati</taxon>
        <taxon>Pseudomonadota</taxon>
        <taxon>Gammaproteobacteria</taxon>
        <taxon>Oceanospirillales</taxon>
        <taxon>Pleioneaceae</taxon>
        <taxon>Aliikangiella</taxon>
    </lineage>
</organism>
<accession>A0A545UH08</accession>
<feature type="chain" id="PRO_5021907876" description="Secreted protein" evidence="1">
    <location>
        <begin position="19"/>
        <end position="176"/>
    </location>
</feature>
<sequence length="176" mass="20384">MKKILLILVILFVSNSYAKNNQAKFFEVVKSLCGQTFNGKTVYPEDPDHSFAGKKLVMHIKDCSEKEIRIPFKVGEDTSRTWILTKTEKGLLFKHDHRHDDGTPHELTMYGGHSDDRGTELSQSFPADKETHKLVPAGKTNVWTISFDENKKHFIYYLERHAKPRYKAIFDLTRLD</sequence>
<name>A0A545UH08_9GAMM</name>
<evidence type="ECO:0000313" key="3">
    <source>
        <dbReference type="Proteomes" id="UP000315439"/>
    </source>
</evidence>
<reference evidence="2 3" key="1">
    <citation type="submission" date="2019-07" db="EMBL/GenBank/DDBJ databases">
        <title>Draft genome for Aliikangiella sp. M105.</title>
        <authorList>
            <person name="Wang G."/>
        </authorList>
    </citation>
    <scope>NUCLEOTIDE SEQUENCE [LARGE SCALE GENOMIC DNA]</scope>
    <source>
        <strain evidence="2 3">M105</strain>
    </source>
</reference>
<evidence type="ECO:0000256" key="1">
    <source>
        <dbReference type="SAM" id="SignalP"/>
    </source>
</evidence>